<dbReference type="SUPFAM" id="SSF51905">
    <property type="entry name" value="FAD/NAD(P)-binding domain"/>
    <property type="match status" value="1"/>
</dbReference>
<comment type="caution">
    <text evidence="3">The sequence shown here is derived from an EMBL/GenBank/DDBJ whole genome shotgun (WGS) entry which is preliminary data.</text>
</comment>
<keyword evidence="4" id="KW-1185">Reference proteome</keyword>
<proteinExistence type="predicted"/>
<keyword evidence="1" id="KW-0560">Oxidoreductase</keyword>
<dbReference type="Proteomes" id="UP001501183">
    <property type="component" value="Unassembled WGS sequence"/>
</dbReference>
<dbReference type="NCBIfam" id="NF004829">
    <property type="entry name" value="PRK06183.1-3"/>
    <property type="match status" value="1"/>
</dbReference>
<dbReference type="InterPro" id="IPR036188">
    <property type="entry name" value="FAD/NAD-bd_sf"/>
</dbReference>
<protein>
    <submittedName>
        <fullName evidence="3">Bifunctional 3-(3-hydroxy-phenyl)propionate/3-hydroxycinnamic acid hydroxylase</fullName>
    </submittedName>
</protein>
<dbReference type="PANTHER" id="PTHR43476">
    <property type="entry name" value="3-(3-HYDROXY-PHENYL)PROPIONATE/3-HYDROXYCINNAMIC ACID HYDROXYLASE"/>
    <property type="match status" value="1"/>
</dbReference>
<dbReference type="PANTHER" id="PTHR43476:SF3">
    <property type="entry name" value="FAD-BINDING MONOOXYGENASE"/>
    <property type="match status" value="1"/>
</dbReference>
<organism evidence="3 4">
    <name type="scientific">Rhodococcus olei</name>
    <dbReference type="NCBI Taxonomy" id="2161675"/>
    <lineage>
        <taxon>Bacteria</taxon>
        <taxon>Bacillati</taxon>
        <taxon>Actinomycetota</taxon>
        <taxon>Actinomycetes</taxon>
        <taxon>Mycobacteriales</taxon>
        <taxon>Nocardiaceae</taxon>
        <taxon>Rhodococcus</taxon>
    </lineage>
</organism>
<reference evidence="4" key="1">
    <citation type="journal article" date="2019" name="Int. J. Syst. Evol. Microbiol.">
        <title>The Global Catalogue of Microorganisms (GCM) 10K type strain sequencing project: providing services to taxonomists for standard genome sequencing and annotation.</title>
        <authorList>
            <consortium name="The Broad Institute Genomics Platform"/>
            <consortium name="The Broad Institute Genome Sequencing Center for Infectious Disease"/>
            <person name="Wu L."/>
            <person name="Ma J."/>
        </authorList>
    </citation>
    <scope>NUCLEOTIDE SEQUENCE [LARGE SCALE GENOMIC DNA]</scope>
    <source>
        <strain evidence="4">JCM 32206</strain>
    </source>
</reference>
<dbReference type="RefSeq" id="WP_345341767.1">
    <property type="nucleotide sequence ID" value="NZ_BAABFB010000017.1"/>
</dbReference>
<feature type="domain" description="FAD-binding" evidence="2">
    <location>
        <begin position="7"/>
        <end position="347"/>
    </location>
</feature>
<name>A0ABP8NV21_9NOCA</name>
<dbReference type="Gene3D" id="3.30.70.2450">
    <property type="match status" value="1"/>
</dbReference>
<gene>
    <name evidence="3" type="ORF">GCM10023094_04840</name>
</gene>
<evidence type="ECO:0000313" key="3">
    <source>
        <dbReference type="EMBL" id="GAA4472588.1"/>
    </source>
</evidence>
<dbReference type="Gene3D" id="3.50.50.60">
    <property type="entry name" value="FAD/NAD(P)-binding domain"/>
    <property type="match status" value="1"/>
</dbReference>
<accession>A0ABP8NV21</accession>
<dbReference type="InterPro" id="IPR002938">
    <property type="entry name" value="FAD-bd"/>
</dbReference>
<evidence type="ECO:0000313" key="4">
    <source>
        <dbReference type="Proteomes" id="UP001501183"/>
    </source>
</evidence>
<evidence type="ECO:0000259" key="2">
    <source>
        <dbReference type="Pfam" id="PF01494"/>
    </source>
</evidence>
<dbReference type="PRINTS" id="PR00420">
    <property type="entry name" value="RNGMNOXGNASE"/>
</dbReference>
<evidence type="ECO:0000256" key="1">
    <source>
        <dbReference type="ARBA" id="ARBA00023002"/>
    </source>
</evidence>
<sequence length="579" mass="63697">MNTTEDSDVVIVGAGPVGLMLANILGMYGRSVTVLEALDDLIDYPRGVGLDDESFRTIQTVGLVDAVRPHTNPQHVMRLVNGAGKVILVNNPQTDEFGWERKHGFIQPEVDRALYQGLSRWDTVRVLFGHRVEEVVEDATSVTAMARVAGADGEVSERRFRAQYLVGCEGGKSPTRKRLGVKFEGESPSTRWLVVDVNNDPLGTPNVFLGADPKRPYVSIGLPHAVRRWEFMLHDDESEDQVTDPAFVNSLLAEHVPDPSTLEYIRRRVFTHHGRVASHFREGRQLIAGDAAHLMPVWMGQGWNSGMRDATNLGWKLATVLSGQADDALLDTFTDERKEHAKAMVDLSLTFGRFIKITNPVAAAARDAASTALNLFPQVKSYFADMRFKPMPRYTRGVLADPTTRTAGRAAATLTSRLIPVRTANNKVSPVGVQFPQPRVTTTDRSDILLDDAIGNWWSVIVWGNDPTRMLPTKSLDTLATLGARLVAVVPETQRDWAQQYMDAGVLVLGDHTGRLKKWFDDRPTPIVFLRPDRFVAGACLAQDAPATLDAILEAMHFVGSPAETAVPQGDRTPAAQSA</sequence>
<dbReference type="InterPro" id="IPR050631">
    <property type="entry name" value="PheA/TfdB_FAD_monoxygenase"/>
</dbReference>
<dbReference type="EMBL" id="BAABFB010000017">
    <property type="protein sequence ID" value="GAA4472588.1"/>
    <property type="molecule type" value="Genomic_DNA"/>
</dbReference>
<dbReference type="Pfam" id="PF01494">
    <property type="entry name" value="FAD_binding_3"/>
    <property type="match status" value="1"/>
</dbReference>